<feature type="compositionally biased region" description="Polar residues" evidence="1">
    <location>
        <begin position="120"/>
        <end position="138"/>
    </location>
</feature>
<evidence type="ECO:0000313" key="3">
    <source>
        <dbReference type="Proteomes" id="UP001341840"/>
    </source>
</evidence>
<comment type="caution">
    <text evidence="2">The sequence shown here is derived from an EMBL/GenBank/DDBJ whole genome shotgun (WGS) entry which is preliminary data.</text>
</comment>
<evidence type="ECO:0000256" key="1">
    <source>
        <dbReference type="SAM" id="MobiDB-lite"/>
    </source>
</evidence>
<dbReference type="EMBL" id="JASCZI010030213">
    <property type="protein sequence ID" value="MED6118454.1"/>
    <property type="molecule type" value="Genomic_DNA"/>
</dbReference>
<accession>A0ABU6R3P2</accession>
<evidence type="ECO:0000313" key="2">
    <source>
        <dbReference type="EMBL" id="MED6118454.1"/>
    </source>
</evidence>
<protein>
    <submittedName>
        <fullName evidence="2">Uncharacterized protein</fullName>
    </submittedName>
</protein>
<gene>
    <name evidence="2" type="ORF">PIB30_002706</name>
</gene>
<name>A0ABU6R3P2_9FABA</name>
<feature type="region of interest" description="Disordered" evidence="1">
    <location>
        <begin position="109"/>
        <end position="138"/>
    </location>
</feature>
<proteinExistence type="predicted"/>
<dbReference type="Proteomes" id="UP001341840">
    <property type="component" value="Unassembled WGS sequence"/>
</dbReference>
<reference evidence="2 3" key="1">
    <citation type="journal article" date="2023" name="Plants (Basel)">
        <title>Bridging the Gap: Combining Genomics and Transcriptomics Approaches to Understand Stylosanthes scabra, an Orphan Legume from the Brazilian Caatinga.</title>
        <authorList>
            <person name="Ferreira-Neto J.R.C."/>
            <person name="da Silva M.D."/>
            <person name="Binneck E."/>
            <person name="de Melo N.F."/>
            <person name="da Silva R.H."/>
            <person name="de Melo A.L.T.M."/>
            <person name="Pandolfi V."/>
            <person name="Bustamante F.O."/>
            <person name="Brasileiro-Vidal A.C."/>
            <person name="Benko-Iseppon A.M."/>
        </authorList>
    </citation>
    <scope>NUCLEOTIDE SEQUENCE [LARGE SCALE GENOMIC DNA]</scope>
    <source>
        <tissue evidence="2">Leaves</tissue>
    </source>
</reference>
<sequence>MSSGDNGIVPDGQRCGGHGLTVAKLRILSLLRVHPPCRAINCGGGRFPAKLSFSLNLYLSLSLRIRRPQPPSTAALPLMATVSFVHDGGNGNRGGRQRFALLMAEPPVNNRQLAPRENGHTTSDTESNNGRGNGANQATYGYTRTISPTCDFAGFVSPTYSFSDPFSSADSFRDLHSGKK</sequence>
<organism evidence="2 3">
    <name type="scientific">Stylosanthes scabra</name>
    <dbReference type="NCBI Taxonomy" id="79078"/>
    <lineage>
        <taxon>Eukaryota</taxon>
        <taxon>Viridiplantae</taxon>
        <taxon>Streptophyta</taxon>
        <taxon>Embryophyta</taxon>
        <taxon>Tracheophyta</taxon>
        <taxon>Spermatophyta</taxon>
        <taxon>Magnoliopsida</taxon>
        <taxon>eudicotyledons</taxon>
        <taxon>Gunneridae</taxon>
        <taxon>Pentapetalae</taxon>
        <taxon>rosids</taxon>
        <taxon>fabids</taxon>
        <taxon>Fabales</taxon>
        <taxon>Fabaceae</taxon>
        <taxon>Papilionoideae</taxon>
        <taxon>50 kb inversion clade</taxon>
        <taxon>dalbergioids sensu lato</taxon>
        <taxon>Dalbergieae</taxon>
        <taxon>Pterocarpus clade</taxon>
        <taxon>Stylosanthes</taxon>
    </lineage>
</organism>
<keyword evidence="3" id="KW-1185">Reference proteome</keyword>